<reference evidence="3" key="1">
    <citation type="submission" date="2019-02" db="EMBL/GenBank/DDBJ databases">
        <title>Draft genome sequence of Enterococcus sp. Gos25-1.</title>
        <authorList>
            <person name="Tanaka N."/>
            <person name="Shiwa Y."/>
            <person name="Fujita N."/>
        </authorList>
    </citation>
    <scope>NUCLEOTIDE SEQUENCE [LARGE SCALE GENOMIC DNA]</scope>
    <source>
        <strain evidence="3">Gos25-1</strain>
    </source>
</reference>
<feature type="compositionally biased region" description="Basic and acidic residues" evidence="1">
    <location>
        <begin position="290"/>
        <end position="327"/>
    </location>
</feature>
<protein>
    <submittedName>
        <fullName evidence="2">Uncharacterized protein</fullName>
    </submittedName>
</protein>
<dbReference type="AlphaFoldDB" id="A0A4P5PFX1"/>
<accession>A0A4P5PFX1</accession>
<evidence type="ECO:0000313" key="2">
    <source>
        <dbReference type="EMBL" id="GCF95321.1"/>
    </source>
</evidence>
<sequence length="341" mass="39399">MTNKPLNQRQLYTMKRESLEKRFLDYFHETNDAAYLIQCAIAVMVRNAFSPADLSFLAKELIRELFLTSDALDSVRHYCVYFRDYFDGSEWGAVIGRLFETQEEFLKITEDTRSHIKKLRAKLISGSREVSVKASLVSTFEDANGKKHGWSLSHVDPEIAPQDNYDLLHILTTLTIFEKDGVRRFAKVIKADFSLTKVGFDTRNDDDPVKTREELIELQPMEVDGEQVQLVETVMPEGFDPSTMSEEELMEMVKSTLPEGAVLTDFQFETVSDEKEAAIATATATKSNKRQQEVLDALKRKRNPRDYSKKPLTKDERRRQREKEKVLIKATGKKKKRKKRK</sequence>
<evidence type="ECO:0000313" key="3">
    <source>
        <dbReference type="Proteomes" id="UP000290567"/>
    </source>
</evidence>
<dbReference type="Proteomes" id="UP000290567">
    <property type="component" value="Unassembled WGS sequence"/>
</dbReference>
<comment type="caution">
    <text evidence="2">The sequence shown here is derived from an EMBL/GenBank/DDBJ whole genome shotgun (WGS) entry which is preliminary data.</text>
</comment>
<proteinExistence type="predicted"/>
<keyword evidence="3" id="KW-1185">Reference proteome</keyword>
<feature type="region of interest" description="Disordered" evidence="1">
    <location>
        <begin position="285"/>
        <end position="341"/>
    </location>
</feature>
<dbReference type="OrthoDB" id="2195232at2"/>
<gene>
    <name evidence="2" type="ORF">NRIC_32120</name>
</gene>
<feature type="compositionally biased region" description="Basic residues" evidence="1">
    <location>
        <begin position="331"/>
        <end position="341"/>
    </location>
</feature>
<dbReference type="RefSeq" id="WP_146623718.1">
    <property type="nucleotide sequence ID" value="NZ_BJCC01000031.1"/>
</dbReference>
<evidence type="ECO:0000256" key="1">
    <source>
        <dbReference type="SAM" id="MobiDB-lite"/>
    </source>
</evidence>
<name>A0A4P5PFX1_9ENTE</name>
<organism evidence="2 3">
    <name type="scientific">Enterococcus florum</name>
    <dbReference type="NCBI Taxonomy" id="2480627"/>
    <lineage>
        <taxon>Bacteria</taxon>
        <taxon>Bacillati</taxon>
        <taxon>Bacillota</taxon>
        <taxon>Bacilli</taxon>
        <taxon>Lactobacillales</taxon>
        <taxon>Enterococcaceae</taxon>
        <taxon>Enterococcus</taxon>
    </lineage>
</organism>
<dbReference type="EMBL" id="BJCC01000031">
    <property type="protein sequence ID" value="GCF95321.1"/>
    <property type="molecule type" value="Genomic_DNA"/>
</dbReference>